<feature type="compositionally biased region" description="Polar residues" evidence="1">
    <location>
        <begin position="455"/>
        <end position="474"/>
    </location>
</feature>
<dbReference type="Proteomes" id="UP000726737">
    <property type="component" value="Unassembled WGS sequence"/>
</dbReference>
<feature type="compositionally biased region" description="Basic and acidic residues" evidence="1">
    <location>
        <begin position="185"/>
        <end position="196"/>
    </location>
</feature>
<dbReference type="OrthoDB" id="2359117at2759"/>
<feature type="compositionally biased region" description="Polar residues" evidence="1">
    <location>
        <begin position="494"/>
        <end position="530"/>
    </location>
</feature>
<dbReference type="AlphaFoldDB" id="A0A9P6PUE6"/>
<feature type="region of interest" description="Disordered" evidence="1">
    <location>
        <begin position="37"/>
        <end position="90"/>
    </location>
</feature>
<evidence type="ECO:0000313" key="2">
    <source>
        <dbReference type="EMBL" id="KAG0252955.1"/>
    </source>
</evidence>
<proteinExistence type="predicted"/>
<feature type="compositionally biased region" description="Basic and acidic residues" evidence="1">
    <location>
        <begin position="217"/>
        <end position="228"/>
    </location>
</feature>
<accession>A0A9P6PUE6</accession>
<feature type="compositionally biased region" description="Low complexity" evidence="1">
    <location>
        <begin position="49"/>
        <end position="62"/>
    </location>
</feature>
<feature type="compositionally biased region" description="Polar residues" evidence="1">
    <location>
        <begin position="230"/>
        <end position="240"/>
    </location>
</feature>
<protein>
    <submittedName>
        <fullName evidence="2">Uncharacterized protein</fullName>
    </submittedName>
</protein>
<evidence type="ECO:0000256" key="1">
    <source>
        <dbReference type="SAM" id="MobiDB-lite"/>
    </source>
</evidence>
<keyword evidence="3" id="KW-1185">Reference proteome</keyword>
<reference evidence="2" key="1">
    <citation type="journal article" date="2020" name="Fungal Divers.">
        <title>Resolving the Mortierellaceae phylogeny through synthesis of multi-gene phylogenetics and phylogenomics.</title>
        <authorList>
            <person name="Vandepol N."/>
            <person name="Liber J."/>
            <person name="Desiro A."/>
            <person name="Na H."/>
            <person name="Kennedy M."/>
            <person name="Barry K."/>
            <person name="Grigoriev I.V."/>
            <person name="Miller A.N."/>
            <person name="O'Donnell K."/>
            <person name="Stajich J.E."/>
            <person name="Bonito G."/>
        </authorList>
    </citation>
    <scope>NUCLEOTIDE SEQUENCE</scope>
    <source>
        <strain evidence="2">KOD948</strain>
    </source>
</reference>
<dbReference type="EMBL" id="JAAAJA010000488">
    <property type="protein sequence ID" value="KAG0252955.1"/>
    <property type="molecule type" value="Genomic_DNA"/>
</dbReference>
<feature type="compositionally biased region" description="Polar residues" evidence="1">
    <location>
        <begin position="63"/>
        <end position="86"/>
    </location>
</feature>
<evidence type="ECO:0000313" key="3">
    <source>
        <dbReference type="Proteomes" id="UP000726737"/>
    </source>
</evidence>
<comment type="caution">
    <text evidence="2">The sequence shown here is derived from an EMBL/GenBank/DDBJ whole genome shotgun (WGS) entry which is preliminary data.</text>
</comment>
<gene>
    <name evidence="2" type="ORF">BG011_006631</name>
</gene>
<feature type="region of interest" description="Disordered" evidence="1">
    <location>
        <begin position="164"/>
        <end position="250"/>
    </location>
</feature>
<organism evidence="2 3">
    <name type="scientific">Mortierella polycephala</name>
    <dbReference type="NCBI Taxonomy" id="41804"/>
    <lineage>
        <taxon>Eukaryota</taxon>
        <taxon>Fungi</taxon>
        <taxon>Fungi incertae sedis</taxon>
        <taxon>Mucoromycota</taxon>
        <taxon>Mortierellomycotina</taxon>
        <taxon>Mortierellomycetes</taxon>
        <taxon>Mortierellales</taxon>
        <taxon>Mortierellaceae</taxon>
        <taxon>Mortierella</taxon>
    </lineage>
</organism>
<name>A0A9P6PUE6_9FUNG</name>
<feature type="compositionally biased region" description="Polar residues" evidence="1">
    <location>
        <begin position="389"/>
        <end position="444"/>
    </location>
</feature>
<feature type="compositionally biased region" description="Low complexity" evidence="1">
    <location>
        <begin position="560"/>
        <end position="571"/>
    </location>
</feature>
<feature type="region of interest" description="Disordered" evidence="1">
    <location>
        <begin position="389"/>
        <end position="631"/>
    </location>
</feature>
<sequence>MEVVQPTAGQVVSPVTNASMTTMANAQVPAMSFPHVHAPHSTLSAGKPAAQSTDATTATTATYDISPSTTQTTLSTKDVNPDSSITDAGPLTWTTEDKTKTILQDNQKQQQLTKEKMIERVLQHGRVLKVSRRLRTRLEYAILKIRRGWSKYTLQEVESLIQPNMSPRLPSKRPLSASATASPRQSERKRVRKEFPDYEPTSETGYQQQHHSKKHHQEATDAQAKEDDTSTTYSRQTSPTAAAASRRYKARPSFSQFKDSELFLPAKSLMDIATSSPSPSPGLSHVGSSLFAHQYGAHSPTGYGSPGPLYASSTTGSNWSSYSLPTSPVTASSAMMVQQETDDDRLDDSEAPSDTQAARTILLLASSPTRPPPRTLDPNYLLNRDRLQASRSPSASPTMQHAELSMSTTSAAGPYSPMTSSPLVHFQTAASSPSPDQSPLSKVDSSPFLVKKTNKASTSPIASSSKNKQSTVNLYATKHEPSSPSPLSTSSQPNEQSQGQSETFGSGSNSRFMVRESGQNTTIESVIPGSQPQQQNQQQERTSRAVTPVKDETRPPSTPTTPQHTSTTTETLHGFRTPPPSVGKETSGSGTGSGHKAVPQSIAARRRNSGLAGGPGVDLVTVFPKTNDQQQ</sequence>